<dbReference type="AlphaFoldDB" id="G9P2J0"/>
<keyword evidence="2" id="KW-1185">Reference proteome</keyword>
<evidence type="ECO:0000313" key="1">
    <source>
        <dbReference type="EMBL" id="EHK43508.1"/>
    </source>
</evidence>
<evidence type="ECO:0000313" key="2">
    <source>
        <dbReference type="Proteomes" id="UP000005426"/>
    </source>
</evidence>
<protein>
    <submittedName>
        <fullName evidence="1">Uncharacterized protein</fullName>
    </submittedName>
</protein>
<dbReference type="EMBL" id="ABDG02000026">
    <property type="protein sequence ID" value="EHK43508.1"/>
    <property type="molecule type" value="Genomic_DNA"/>
</dbReference>
<proteinExistence type="predicted"/>
<sequence length="191" mass="20814">MPTLAWCGSFIDQGLNKSCWDCCDPGTMDGYLCQRLRSEYSSWVPRGYSAVRYHALGLCVPGAFCTASDDEPNGLHAAWQHRKPPNRAWRIGASSRPFAALAAAESFEVFQNIKSHAGTQYTLTASAPGAAGYLRRRYSPVAQPGTPKLGDTCCLSRLRRLNSLSLPRVACIAPPPPLCRMYLPGRVVPAP</sequence>
<comment type="caution">
    <text evidence="1">The sequence shown here is derived from an EMBL/GenBank/DDBJ whole genome shotgun (WGS) entry which is preliminary data.</text>
</comment>
<dbReference type="HOGENOM" id="CLU_1421585_0_0_1"/>
<dbReference type="Proteomes" id="UP000005426">
    <property type="component" value="Unassembled WGS sequence"/>
</dbReference>
<accession>G9P2J0</accession>
<reference evidence="1 2" key="1">
    <citation type="journal article" date="2011" name="Genome Biol.">
        <title>Comparative genome sequence analysis underscores mycoparasitism as the ancestral life style of Trichoderma.</title>
        <authorList>
            <person name="Kubicek C.P."/>
            <person name="Herrera-Estrella A."/>
            <person name="Seidl-Seiboth V."/>
            <person name="Martinez D.A."/>
            <person name="Druzhinina I.S."/>
            <person name="Thon M."/>
            <person name="Zeilinger S."/>
            <person name="Casas-Flores S."/>
            <person name="Horwitz B.A."/>
            <person name="Mukherjee P.K."/>
            <person name="Mukherjee M."/>
            <person name="Kredics L."/>
            <person name="Alcaraz L.D."/>
            <person name="Aerts A."/>
            <person name="Antal Z."/>
            <person name="Atanasova L."/>
            <person name="Cervantes-Badillo M.G."/>
            <person name="Challacombe J."/>
            <person name="Chertkov O."/>
            <person name="McCluskey K."/>
            <person name="Coulpier F."/>
            <person name="Deshpande N."/>
            <person name="von Doehren H."/>
            <person name="Ebbole D.J."/>
            <person name="Esquivel-Naranjo E.U."/>
            <person name="Fekete E."/>
            <person name="Flipphi M."/>
            <person name="Glaser F."/>
            <person name="Gomez-Rodriguez E.Y."/>
            <person name="Gruber S."/>
            <person name="Han C."/>
            <person name="Henrissat B."/>
            <person name="Hermosa R."/>
            <person name="Hernandez-Onate M."/>
            <person name="Karaffa L."/>
            <person name="Kosti I."/>
            <person name="Le Crom S."/>
            <person name="Lindquist E."/>
            <person name="Lucas S."/>
            <person name="Luebeck M."/>
            <person name="Luebeck P.S."/>
            <person name="Margeot A."/>
            <person name="Metz B."/>
            <person name="Misra M."/>
            <person name="Nevalainen H."/>
            <person name="Omann M."/>
            <person name="Packer N."/>
            <person name="Perrone G."/>
            <person name="Uresti-Rivera E.E."/>
            <person name="Salamov A."/>
            <person name="Schmoll M."/>
            <person name="Seiboth B."/>
            <person name="Shapiro H."/>
            <person name="Sukno S."/>
            <person name="Tamayo-Ramos J.A."/>
            <person name="Tisch D."/>
            <person name="Wiest A."/>
            <person name="Wilkinson H.H."/>
            <person name="Zhang M."/>
            <person name="Coutinho P.M."/>
            <person name="Kenerley C.M."/>
            <person name="Monte E."/>
            <person name="Baker S.E."/>
            <person name="Grigoriev I.V."/>
        </authorList>
    </citation>
    <scope>NUCLEOTIDE SEQUENCE [LARGE SCALE GENOMIC DNA]</scope>
    <source>
        <strain evidence="2">ATCC 20476 / IMI 206040</strain>
    </source>
</reference>
<gene>
    <name evidence="1" type="ORF">TRIATDRAFT_85687</name>
</gene>
<organism evidence="1 2">
    <name type="scientific">Hypocrea atroviridis (strain ATCC 20476 / IMI 206040)</name>
    <name type="common">Trichoderma atroviride</name>
    <dbReference type="NCBI Taxonomy" id="452589"/>
    <lineage>
        <taxon>Eukaryota</taxon>
        <taxon>Fungi</taxon>
        <taxon>Dikarya</taxon>
        <taxon>Ascomycota</taxon>
        <taxon>Pezizomycotina</taxon>
        <taxon>Sordariomycetes</taxon>
        <taxon>Hypocreomycetidae</taxon>
        <taxon>Hypocreales</taxon>
        <taxon>Hypocreaceae</taxon>
        <taxon>Trichoderma</taxon>
    </lineage>
</organism>
<name>G9P2J0_HYPAI</name>